<protein>
    <submittedName>
        <fullName evidence="2">Potassium-transporting ATPase subunit F</fullName>
    </submittedName>
</protein>
<dbReference type="Pfam" id="PF09604">
    <property type="entry name" value="Potass_KdpF"/>
    <property type="match status" value="1"/>
</dbReference>
<evidence type="ECO:0000313" key="3">
    <source>
        <dbReference type="Proteomes" id="UP000273143"/>
    </source>
</evidence>
<proteinExistence type="predicted"/>
<keyword evidence="1" id="KW-0812">Transmembrane</keyword>
<name>A0A3S9XAN6_9GAMM</name>
<dbReference type="KEGG" id="emo:DM558_01280"/>
<organism evidence="2 3">
    <name type="scientific">Entomomonas moraniae</name>
    <dbReference type="NCBI Taxonomy" id="2213226"/>
    <lineage>
        <taxon>Bacteria</taxon>
        <taxon>Pseudomonadati</taxon>
        <taxon>Pseudomonadota</taxon>
        <taxon>Gammaproteobacteria</taxon>
        <taxon>Pseudomonadales</taxon>
        <taxon>Pseudomonadaceae</taxon>
        <taxon>Entomomonas</taxon>
    </lineage>
</organism>
<reference evidence="3" key="1">
    <citation type="submission" date="2018-06" db="EMBL/GenBank/DDBJ databases">
        <title>Complete genome of Pseudomonas insecticola strain QZS01.</title>
        <authorList>
            <person name="Wang J."/>
            <person name="Su Q."/>
        </authorList>
    </citation>
    <scope>NUCLEOTIDE SEQUENCE [LARGE SCALE GENOMIC DNA]</scope>
    <source>
        <strain evidence="3">QZS01</strain>
    </source>
</reference>
<evidence type="ECO:0000256" key="1">
    <source>
        <dbReference type="SAM" id="Phobius"/>
    </source>
</evidence>
<keyword evidence="3" id="KW-1185">Reference proteome</keyword>
<keyword evidence="1" id="KW-1133">Transmembrane helix</keyword>
<dbReference type="AlphaFoldDB" id="A0A3S9XAN6"/>
<dbReference type="Proteomes" id="UP000273143">
    <property type="component" value="Chromosome"/>
</dbReference>
<gene>
    <name evidence="2" type="ORF">DM558_01280</name>
</gene>
<dbReference type="EMBL" id="CP029822">
    <property type="protein sequence ID" value="AZS49490.1"/>
    <property type="molecule type" value="Genomic_DNA"/>
</dbReference>
<dbReference type="GO" id="GO:0005886">
    <property type="term" value="C:plasma membrane"/>
    <property type="evidence" value="ECO:0007669"/>
    <property type="project" value="InterPro"/>
</dbReference>
<keyword evidence="1" id="KW-0472">Membrane</keyword>
<accession>A0A3S9XAN6</accession>
<feature type="transmembrane region" description="Helical" evidence="1">
    <location>
        <begin position="6"/>
        <end position="24"/>
    </location>
</feature>
<evidence type="ECO:0000313" key="2">
    <source>
        <dbReference type="EMBL" id="AZS49490.1"/>
    </source>
</evidence>
<sequence length="29" mass="3234">MSILLGMALLLAISLLGYLIYVLYNAEDF</sequence>
<dbReference type="InterPro" id="IPR011726">
    <property type="entry name" value="KdpF"/>
</dbReference>
<dbReference type="GO" id="GO:0008556">
    <property type="term" value="F:P-type potassium transmembrane transporter activity"/>
    <property type="evidence" value="ECO:0007669"/>
    <property type="project" value="InterPro"/>
</dbReference>